<dbReference type="Pfam" id="PF02098">
    <property type="entry name" value="His_binding"/>
    <property type="match status" value="1"/>
</dbReference>
<evidence type="ECO:0000256" key="1">
    <source>
        <dbReference type="SAM" id="SignalP"/>
    </source>
</evidence>
<name>G3MNK4_AMBMU</name>
<feature type="chain" id="PRO_5003447134" description="Lipocalin/cytosolic fatty-acid binding domain-containing protein" evidence="1">
    <location>
        <begin position="27"/>
        <end position="204"/>
    </location>
</feature>
<dbReference type="GO" id="GO:0030682">
    <property type="term" value="P:symbiont-mediated perturbation of host defenses"/>
    <property type="evidence" value="ECO:0007669"/>
    <property type="project" value="InterPro"/>
</dbReference>
<feature type="signal peptide" evidence="1">
    <location>
        <begin position="1"/>
        <end position="26"/>
    </location>
</feature>
<sequence>MPFVASLCAFLGLFFACTLYHQTAVAFDVEARKVLFPPHSYWLFMRSAKADATFTGKERCVEIDYIEDDDKSDIVILDGRNHTKHDDWVAKMYKATVKDPEWNILQYTPLDDELDTGTVEYKVLEVRQNSCYVVERIYQDVPDVSAEDGNEKIHNCELWLRKEKEVGHQRPTYTTQSLKACKKSYDVLCLDMKPVYSKTLCDPV</sequence>
<proteinExistence type="evidence at transcript level"/>
<organism evidence="2">
    <name type="scientific">Amblyomma maculatum</name>
    <name type="common">Gulf Coast tick</name>
    <dbReference type="NCBI Taxonomy" id="34609"/>
    <lineage>
        <taxon>Eukaryota</taxon>
        <taxon>Metazoa</taxon>
        <taxon>Ecdysozoa</taxon>
        <taxon>Arthropoda</taxon>
        <taxon>Chelicerata</taxon>
        <taxon>Arachnida</taxon>
        <taxon>Acari</taxon>
        <taxon>Parasitiformes</taxon>
        <taxon>Ixodida</taxon>
        <taxon>Ixodoidea</taxon>
        <taxon>Ixodidae</taxon>
        <taxon>Amblyomminae</taxon>
        <taxon>Amblyomma</taxon>
    </lineage>
</organism>
<dbReference type="AlphaFoldDB" id="G3MNK4"/>
<reference evidence="2" key="1">
    <citation type="journal article" date="2011" name="PLoS ONE">
        <title>A deep insight into the sialotranscriptome of the gulf coast tick, Amblyomma maculatum.</title>
        <authorList>
            <person name="Karim S."/>
            <person name="Singh P."/>
            <person name="Ribeiro J.M."/>
        </authorList>
    </citation>
    <scope>NUCLEOTIDE SEQUENCE</scope>
    <source>
        <tissue evidence="2">Salivary gland</tissue>
    </source>
</reference>
<dbReference type="SUPFAM" id="SSF50814">
    <property type="entry name" value="Lipocalins"/>
    <property type="match status" value="1"/>
</dbReference>
<accession>G3MNK4</accession>
<protein>
    <recommendedName>
        <fullName evidence="3">Lipocalin/cytosolic fatty-acid binding domain-containing protein</fullName>
    </recommendedName>
</protein>
<dbReference type="EMBL" id="JO843455">
    <property type="protein sequence ID" value="AEO35072.1"/>
    <property type="molecule type" value="mRNA"/>
</dbReference>
<dbReference type="Gene3D" id="2.40.128.20">
    <property type="match status" value="1"/>
</dbReference>
<evidence type="ECO:0000313" key="2">
    <source>
        <dbReference type="EMBL" id="AEO35072.1"/>
    </source>
</evidence>
<evidence type="ECO:0008006" key="3">
    <source>
        <dbReference type="Google" id="ProtNLM"/>
    </source>
</evidence>
<keyword evidence="1" id="KW-0732">Signal</keyword>
<dbReference type="GO" id="GO:0043176">
    <property type="term" value="F:amine binding"/>
    <property type="evidence" value="ECO:0007669"/>
    <property type="project" value="InterPro"/>
</dbReference>
<dbReference type="InterPro" id="IPR012674">
    <property type="entry name" value="Calycin"/>
</dbReference>
<dbReference type="InterPro" id="IPR002970">
    <property type="entry name" value="Tick_his-bd"/>
</dbReference>